<dbReference type="SUPFAM" id="SSF55961">
    <property type="entry name" value="Bet v1-like"/>
    <property type="match status" value="1"/>
</dbReference>
<dbReference type="RefSeq" id="WP_083559147.1">
    <property type="nucleotide sequence ID" value="NZ_AQQV01000001.1"/>
</dbReference>
<sequence length="163" mass="18232">MKHQQQARYPAAASVVLKMFSDPEFHRRKLEKLGIEHEFLSQTLDGSQFHLKAKRWVPMNASGIAAKVLPKTTEVVNDEHWDSAAMTGRVEVSTKGAPLDMRCSVRVEEQGDDACIIHYDWDIKAKLPIGGGALEKFVASDMDSKAEQERVAALSFLDDYRSA</sequence>
<comment type="caution">
    <text evidence="1">The sequence shown here is derived from an EMBL/GenBank/DDBJ whole genome shotgun (WGS) entry which is preliminary data.</text>
</comment>
<gene>
    <name evidence="1" type="ORF">ATO7_01530</name>
</gene>
<keyword evidence="2" id="KW-1185">Reference proteome</keyword>
<evidence type="ECO:0000313" key="2">
    <source>
        <dbReference type="Proteomes" id="UP000192342"/>
    </source>
</evidence>
<dbReference type="STRING" id="1317117.ATO7_01530"/>
<dbReference type="OrthoDB" id="7062407at2"/>
<organism evidence="1 2">
    <name type="scientific">Oceanococcus atlanticus</name>
    <dbReference type="NCBI Taxonomy" id="1317117"/>
    <lineage>
        <taxon>Bacteria</taxon>
        <taxon>Pseudomonadati</taxon>
        <taxon>Pseudomonadota</taxon>
        <taxon>Gammaproteobacteria</taxon>
        <taxon>Chromatiales</taxon>
        <taxon>Oceanococcaceae</taxon>
        <taxon>Oceanococcus</taxon>
    </lineage>
</organism>
<proteinExistence type="predicted"/>
<reference evidence="1 2" key="1">
    <citation type="submission" date="2013-04" db="EMBL/GenBank/DDBJ databases">
        <title>Oceanococcus atlanticus 22II-S10r2 Genome Sequencing.</title>
        <authorList>
            <person name="Lai Q."/>
            <person name="Li G."/>
            <person name="Shao Z."/>
        </authorList>
    </citation>
    <scope>NUCLEOTIDE SEQUENCE [LARGE SCALE GENOMIC DNA]</scope>
    <source>
        <strain evidence="1 2">22II-S10r2</strain>
    </source>
</reference>
<dbReference type="EMBL" id="AQQV01000001">
    <property type="protein sequence ID" value="ORE88515.1"/>
    <property type="molecule type" value="Genomic_DNA"/>
</dbReference>
<name>A0A1Y1SFT3_9GAMM</name>
<dbReference type="InterPro" id="IPR019639">
    <property type="entry name" value="DUF2505"/>
</dbReference>
<accession>A0A1Y1SFT3</accession>
<dbReference type="AlphaFoldDB" id="A0A1Y1SFT3"/>
<evidence type="ECO:0008006" key="3">
    <source>
        <dbReference type="Google" id="ProtNLM"/>
    </source>
</evidence>
<protein>
    <recommendedName>
        <fullName evidence="3">DUF2505 domain-containing protein</fullName>
    </recommendedName>
</protein>
<evidence type="ECO:0000313" key="1">
    <source>
        <dbReference type="EMBL" id="ORE88515.1"/>
    </source>
</evidence>
<dbReference type="Pfam" id="PF10698">
    <property type="entry name" value="DUF2505"/>
    <property type="match status" value="1"/>
</dbReference>
<dbReference type="Proteomes" id="UP000192342">
    <property type="component" value="Unassembled WGS sequence"/>
</dbReference>